<dbReference type="Proteomes" id="UP000626092">
    <property type="component" value="Unassembled WGS sequence"/>
</dbReference>
<keyword evidence="8" id="KW-1185">Reference proteome</keyword>
<feature type="transmembrane region" description="Helical" evidence="6">
    <location>
        <begin position="105"/>
        <end position="124"/>
    </location>
</feature>
<comment type="subcellular location">
    <subcellularLocation>
        <location evidence="1">Membrane</location>
    </subcellularLocation>
</comment>
<evidence type="ECO:0000256" key="1">
    <source>
        <dbReference type="ARBA" id="ARBA00004370"/>
    </source>
</evidence>
<comment type="similarity">
    <text evidence="2">Belongs to the tetraspanin (TM4SF) family.</text>
</comment>
<feature type="transmembrane region" description="Helical" evidence="6">
    <location>
        <begin position="38"/>
        <end position="62"/>
    </location>
</feature>
<dbReference type="GO" id="GO:0016020">
    <property type="term" value="C:membrane"/>
    <property type="evidence" value="ECO:0007669"/>
    <property type="project" value="UniProtKB-SubCell"/>
</dbReference>
<protein>
    <submittedName>
        <fullName evidence="7">Uncharacterized protein</fullName>
    </submittedName>
</protein>
<name>A0A834GS13_RHOSS</name>
<reference evidence="7" key="1">
    <citation type="submission" date="2019-11" db="EMBL/GenBank/DDBJ databases">
        <authorList>
            <person name="Liu Y."/>
            <person name="Hou J."/>
            <person name="Li T.-Q."/>
            <person name="Guan C.-H."/>
            <person name="Wu X."/>
            <person name="Wu H.-Z."/>
            <person name="Ling F."/>
            <person name="Zhang R."/>
            <person name="Shi X.-G."/>
            <person name="Ren J.-P."/>
            <person name="Chen E.-F."/>
            <person name="Sun J.-M."/>
        </authorList>
    </citation>
    <scope>NUCLEOTIDE SEQUENCE</scope>
    <source>
        <strain evidence="7">Adult_tree_wgs_1</strain>
        <tissue evidence="7">Leaves</tissue>
    </source>
</reference>
<dbReference type="EMBL" id="WJXA01000007">
    <property type="protein sequence ID" value="KAF7138717.1"/>
    <property type="molecule type" value="Genomic_DNA"/>
</dbReference>
<evidence type="ECO:0000313" key="8">
    <source>
        <dbReference type="Proteomes" id="UP000626092"/>
    </source>
</evidence>
<evidence type="ECO:0000313" key="7">
    <source>
        <dbReference type="EMBL" id="KAF7138717.1"/>
    </source>
</evidence>
<organism evidence="7 8">
    <name type="scientific">Rhododendron simsii</name>
    <name type="common">Sims's rhododendron</name>
    <dbReference type="NCBI Taxonomy" id="118357"/>
    <lineage>
        <taxon>Eukaryota</taxon>
        <taxon>Viridiplantae</taxon>
        <taxon>Streptophyta</taxon>
        <taxon>Embryophyta</taxon>
        <taxon>Tracheophyta</taxon>
        <taxon>Spermatophyta</taxon>
        <taxon>Magnoliopsida</taxon>
        <taxon>eudicotyledons</taxon>
        <taxon>Gunneridae</taxon>
        <taxon>Pentapetalae</taxon>
        <taxon>asterids</taxon>
        <taxon>Ericales</taxon>
        <taxon>Ericaceae</taxon>
        <taxon>Ericoideae</taxon>
        <taxon>Rhodoreae</taxon>
        <taxon>Rhododendron</taxon>
    </lineage>
</organism>
<feature type="transmembrane region" description="Helical" evidence="6">
    <location>
        <begin position="6"/>
        <end position="26"/>
    </location>
</feature>
<accession>A0A834GS13</accession>
<proteinExistence type="inferred from homology"/>
<feature type="transmembrane region" description="Helical" evidence="6">
    <location>
        <begin position="77"/>
        <end position="98"/>
    </location>
</feature>
<keyword evidence="4 6" id="KW-1133">Transmembrane helix</keyword>
<keyword evidence="5 6" id="KW-0472">Membrane</keyword>
<evidence type="ECO:0000256" key="2">
    <source>
        <dbReference type="ARBA" id="ARBA00006840"/>
    </source>
</evidence>
<evidence type="ECO:0000256" key="3">
    <source>
        <dbReference type="ARBA" id="ARBA00022692"/>
    </source>
</evidence>
<dbReference type="OrthoDB" id="1640131at2759"/>
<gene>
    <name evidence="7" type="ORF">RHSIM_Rhsim07G0191100</name>
</gene>
<feature type="transmembrane region" description="Helical" evidence="6">
    <location>
        <begin position="244"/>
        <end position="268"/>
    </location>
</feature>
<keyword evidence="3 6" id="KW-0812">Transmembrane</keyword>
<evidence type="ECO:0000256" key="6">
    <source>
        <dbReference type="SAM" id="Phobius"/>
    </source>
</evidence>
<dbReference type="AlphaFoldDB" id="A0A834GS13"/>
<evidence type="ECO:0000256" key="5">
    <source>
        <dbReference type="ARBA" id="ARBA00023136"/>
    </source>
</evidence>
<dbReference type="PANTHER" id="PTHR32191">
    <property type="entry name" value="TETRASPANIN-8-RELATED"/>
    <property type="match status" value="1"/>
</dbReference>
<sequence length="283" mass="32360">MLKIPQFPFLSNITSSYCLSFSLMAIMTTEEVQSVHMFFVIVSVMPMVFTGYFLVKTAIMFFSFDPDCTHAHLDWDLALGLFLFTLFLVGTLSLAWRVTALQSTCMALLLVTIALILAVSGNIIKGGTESNDSKTIEEYYRLETYPSWAQKFLLKDNDWHVFQKCIFERKICENFDKEDLFQGGCCKPPVYCGFQLKNQTWLIPETGLYSDDANCLMWSNEKGKLCYNCDTCKASYINDLSLKWYLRGVVIMSAVAVWIISFCCSHGIEMDNNRRLNRTIESA</sequence>
<dbReference type="GO" id="GO:0009734">
    <property type="term" value="P:auxin-activated signaling pathway"/>
    <property type="evidence" value="ECO:0007669"/>
    <property type="project" value="InterPro"/>
</dbReference>
<dbReference type="InterPro" id="IPR044991">
    <property type="entry name" value="TET_plant"/>
</dbReference>
<comment type="caution">
    <text evidence="7">The sequence shown here is derived from an EMBL/GenBank/DDBJ whole genome shotgun (WGS) entry which is preliminary data.</text>
</comment>
<evidence type="ECO:0000256" key="4">
    <source>
        <dbReference type="ARBA" id="ARBA00022989"/>
    </source>
</evidence>